<name>A0A0R2KGC3_9LACO</name>
<organism evidence="7 8">
    <name type="scientific">Ligilactobacillus ceti DSM 22408</name>
    <dbReference type="NCBI Taxonomy" id="1122146"/>
    <lineage>
        <taxon>Bacteria</taxon>
        <taxon>Bacillati</taxon>
        <taxon>Bacillota</taxon>
        <taxon>Bacilli</taxon>
        <taxon>Lactobacillales</taxon>
        <taxon>Lactobacillaceae</taxon>
        <taxon>Ligilactobacillus</taxon>
    </lineage>
</organism>
<feature type="transmembrane region" description="Helical" evidence="6">
    <location>
        <begin position="379"/>
        <end position="399"/>
    </location>
</feature>
<comment type="subcellular location">
    <subcellularLocation>
        <location evidence="1">Cell membrane</location>
        <topology evidence="1">Multi-pass membrane protein</topology>
    </subcellularLocation>
</comment>
<proteinExistence type="predicted"/>
<dbReference type="OrthoDB" id="8609648at2"/>
<dbReference type="RefSeq" id="WP_051188951.1">
    <property type="nucleotide sequence ID" value="NZ_JQBZ01000025.1"/>
</dbReference>
<keyword evidence="2" id="KW-1003">Cell membrane</keyword>
<feature type="transmembrane region" description="Helical" evidence="6">
    <location>
        <begin position="439"/>
        <end position="459"/>
    </location>
</feature>
<evidence type="ECO:0000256" key="2">
    <source>
        <dbReference type="ARBA" id="ARBA00022475"/>
    </source>
</evidence>
<dbReference type="EMBL" id="JQBZ01000025">
    <property type="protein sequence ID" value="KRN88440.1"/>
    <property type="molecule type" value="Genomic_DNA"/>
</dbReference>
<evidence type="ECO:0000256" key="3">
    <source>
        <dbReference type="ARBA" id="ARBA00022692"/>
    </source>
</evidence>
<accession>A0A0R2KGC3</accession>
<feature type="transmembrane region" description="Helical" evidence="6">
    <location>
        <begin position="51"/>
        <end position="72"/>
    </location>
</feature>
<sequence length="506" mass="58170">MSNTRTKNAMRNSMVALVSQLLYIVVSFVCRTVFTKVLGTAYLGINGLFTNILTILSFAELGIGSALVYRMYKPLASNNVQKVAQYVNLYKKVYNYIMLIITVIGLAIVPFLQYLVDAPNVKENIILLYLLYLMDTITSYMFVYKKSVLIADQKDYIVSIYTQIFNIIMNVLQMIILVLTHSFIIYCLIRTACNVLNNLVTSRYVDKHYPDIERAKVDKLSKNEIISLKEDVKGLMLRQVAAVSFDGTDNIIISKFIGITTVGVISNYTLLTTTFNGIMNKIFSSITASIGNLTVEGDKDHIESVLKKLFFINMTLYGFLSVGLYTLLHDFVTKIWLNNQFYLTQSVIFIMVLEVFLRGIHYPLFTTRNASGKFYQLKWMNLVCAILNIVLDLIFVQFYGLIGVYIATLIAYVLHRYADIYVVYKYIFNKSVLSYYKMVIKSLIYMMLCSFGIQGLFNYIPTTGILMFIVKIIVVTIIYWIGIYILYRKTSEYKYFKKLILGMLKL</sequence>
<keyword evidence="4 6" id="KW-1133">Transmembrane helix</keyword>
<feature type="transmembrane region" description="Helical" evidence="6">
    <location>
        <begin position="309"/>
        <end position="328"/>
    </location>
</feature>
<dbReference type="PANTHER" id="PTHR30250:SF26">
    <property type="entry name" value="PSMA PROTEIN"/>
    <property type="match status" value="1"/>
</dbReference>
<feature type="transmembrane region" description="Helical" evidence="6">
    <location>
        <begin position="156"/>
        <end position="177"/>
    </location>
</feature>
<feature type="transmembrane region" description="Helical" evidence="6">
    <location>
        <begin position="405"/>
        <end position="427"/>
    </location>
</feature>
<dbReference type="Proteomes" id="UP000051500">
    <property type="component" value="Unassembled WGS sequence"/>
</dbReference>
<reference evidence="7 8" key="1">
    <citation type="journal article" date="2015" name="Genome Announc.">
        <title>Expanding the biotechnology potential of lactobacilli through comparative genomics of 213 strains and associated genera.</title>
        <authorList>
            <person name="Sun Z."/>
            <person name="Harris H.M."/>
            <person name="McCann A."/>
            <person name="Guo C."/>
            <person name="Argimon S."/>
            <person name="Zhang W."/>
            <person name="Yang X."/>
            <person name="Jeffery I.B."/>
            <person name="Cooney J.C."/>
            <person name="Kagawa T.F."/>
            <person name="Liu W."/>
            <person name="Song Y."/>
            <person name="Salvetti E."/>
            <person name="Wrobel A."/>
            <person name="Rasinkangas P."/>
            <person name="Parkhill J."/>
            <person name="Rea M.C."/>
            <person name="O'Sullivan O."/>
            <person name="Ritari J."/>
            <person name="Douillard F.P."/>
            <person name="Paul Ross R."/>
            <person name="Yang R."/>
            <person name="Briner A.E."/>
            <person name="Felis G.E."/>
            <person name="de Vos W.M."/>
            <person name="Barrangou R."/>
            <person name="Klaenhammer T.R."/>
            <person name="Caufield P.W."/>
            <person name="Cui Y."/>
            <person name="Zhang H."/>
            <person name="O'Toole P.W."/>
        </authorList>
    </citation>
    <scope>NUCLEOTIDE SEQUENCE [LARGE SCALE GENOMIC DNA]</scope>
    <source>
        <strain evidence="7 8">DSM 22408</strain>
    </source>
</reference>
<feature type="transmembrane region" description="Helical" evidence="6">
    <location>
        <begin position="21"/>
        <end position="45"/>
    </location>
</feature>
<dbReference type="STRING" id="1122146.IV53_GL000404"/>
<evidence type="ECO:0000256" key="4">
    <source>
        <dbReference type="ARBA" id="ARBA00022989"/>
    </source>
</evidence>
<dbReference type="eggNOG" id="COG2244">
    <property type="taxonomic scope" value="Bacteria"/>
</dbReference>
<dbReference type="PANTHER" id="PTHR30250">
    <property type="entry name" value="PST FAMILY PREDICTED COLANIC ACID TRANSPORTER"/>
    <property type="match status" value="1"/>
</dbReference>
<keyword evidence="8" id="KW-1185">Reference proteome</keyword>
<keyword evidence="3 6" id="KW-0812">Transmembrane</keyword>
<feature type="transmembrane region" description="Helical" evidence="6">
    <location>
        <begin position="465"/>
        <end position="487"/>
    </location>
</feature>
<evidence type="ECO:0000313" key="7">
    <source>
        <dbReference type="EMBL" id="KRN88440.1"/>
    </source>
</evidence>
<feature type="transmembrane region" description="Helical" evidence="6">
    <location>
        <begin position="93"/>
        <end position="114"/>
    </location>
</feature>
<feature type="transmembrane region" description="Helical" evidence="6">
    <location>
        <begin position="340"/>
        <end position="358"/>
    </location>
</feature>
<comment type="caution">
    <text evidence="7">The sequence shown here is derived from an EMBL/GenBank/DDBJ whole genome shotgun (WGS) entry which is preliminary data.</text>
</comment>
<keyword evidence="5 6" id="KW-0472">Membrane</keyword>
<evidence type="ECO:0000313" key="8">
    <source>
        <dbReference type="Proteomes" id="UP000051500"/>
    </source>
</evidence>
<dbReference type="AlphaFoldDB" id="A0A0R2KGC3"/>
<dbReference type="GO" id="GO:0005886">
    <property type="term" value="C:plasma membrane"/>
    <property type="evidence" value="ECO:0007669"/>
    <property type="project" value="UniProtKB-SubCell"/>
</dbReference>
<dbReference type="InterPro" id="IPR050833">
    <property type="entry name" value="Poly_Biosynth_Transport"/>
</dbReference>
<dbReference type="PATRIC" id="fig|1122146.4.peg.416"/>
<protein>
    <submittedName>
        <fullName evidence="7">Oligosaccharide translocase</fullName>
    </submittedName>
</protein>
<feature type="transmembrane region" description="Helical" evidence="6">
    <location>
        <begin position="126"/>
        <end position="144"/>
    </location>
</feature>
<gene>
    <name evidence="7" type="ORF">IV53_GL000404</name>
</gene>
<evidence type="ECO:0000256" key="5">
    <source>
        <dbReference type="ARBA" id="ARBA00023136"/>
    </source>
</evidence>
<evidence type="ECO:0000256" key="1">
    <source>
        <dbReference type="ARBA" id="ARBA00004651"/>
    </source>
</evidence>
<evidence type="ECO:0000256" key="6">
    <source>
        <dbReference type="SAM" id="Phobius"/>
    </source>
</evidence>